<evidence type="ECO:0000256" key="3">
    <source>
        <dbReference type="ARBA" id="ARBA00022833"/>
    </source>
</evidence>
<comment type="catalytic activity">
    <reaction evidence="6">
        <text>ATP-independent breakage of single-stranded DNA, followed by passage and rejoining.</text>
        <dbReference type="EC" id="5.6.2.1"/>
    </reaction>
</comment>
<evidence type="ECO:0000256" key="1">
    <source>
        <dbReference type="ARBA" id="ARBA00022723"/>
    </source>
</evidence>
<evidence type="ECO:0000313" key="10">
    <source>
        <dbReference type="EMBL" id="CAB3403557.1"/>
    </source>
</evidence>
<comment type="caution">
    <text evidence="10">The sequence shown here is derived from an EMBL/GenBank/DDBJ whole genome shotgun (WGS) entry which is preliminary data.</text>
</comment>
<evidence type="ECO:0000256" key="2">
    <source>
        <dbReference type="ARBA" id="ARBA00022771"/>
    </source>
</evidence>
<keyword evidence="4 6" id="KW-0413">Isomerase</keyword>
<dbReference type="AlphaFoldDB" id="A0A8S1EN15"/>
<gene>
    <name evidence="10" type="ORF">CBOVIS_LOCUS6019</name>
</gene>
<dbReference type="GO" id="GO:0006281">
    <property type="term" value="P:DNA repair"/>
    <property type="evidence" value="ECO:0007669"/>
    <property type="project" value="TreeGrafter"/>
</dbReference>
<dbReference type="GO" id="GO:0008270">
    <property type="term" value="F:zinc ion binding"/>
    <property type="evidence" value="ECO:0007669"/>
    <property type="project" value="UniProtKB-KW"/>
</dbReference>
<dbReference type="PROSITE" id="PS51999">
    <property type="entry name" value="ZF_GRF"/>
    <property type="match status" value="1"/>
</dbReference>
<dbReference type="GO" id="GO:0031422">
    <property type="term" value="C:RecQ family helicase-topoisomerase III complex"/>
    <property type="evidence" value="ECO:0007669"/>
    <property type="project" value="TreeGrafter"/>
</dbReference>
<dbReference type="GO" id="GO:0003917">
    <property type="term" value="F:DNA topoisomerase type I (single strand cut, ATP-independent) activity"/>
    <property type="evidence" value="ECO:0007669"/>
    <property type="project" value="UniProtKB-EC"/>
</dbReference>
<dbReference type="GO" id="GO:0006265">
    <property type="term" value="P:DNA topological change"/>
    <property type="evidence" value="ECO:0007669"/>
    <property type="project" value="InterPro"/>
</dbReference>
<reference evidence="10 11" key="1">
    <citation type="submission" date="2020-04" db="EMBL/GenBank/DDBJ databases">
        <authorList>
            <person name="Laetsch R D."/>
            <person name="Stevens L."/>
            <person name="Kumar S."/>
            <person name="Blaxter L. M."/>
        </authorList>
    </citation>
    <scope>NUCLEOTIDE SEQUENCE [LARGE SCALE GENOMIC DNA]</scope>
</reference>
<dbReference type="OrthoDB" id="430051at2759"/>
<dbReference type="Pfam" id="PF01131">
    <property type="entry name" value="Topoisom_bac"/>
    <property type="match status" value="1"/>
</dbReference>
<dbReference type="Proteomes" id="UP000494206">
    <property type="component" value="Unassembled WGS sequence"/>
</dbReference>
<organism evidence="10 11">
    <name type="scientific">Caenorhabditis bovis</name>
    <dbReference type="NCBI Taxonomy" id="2654633"/>
    <lineage>
        <taxon>Eukaryota</taxon>
        <taxon>Metazoa</taxon>
        <taxon>Ecdysozoa</taxon>
        <taxon>Nematoda</taxon>
        <taxon>Chromadorea</taxon>
        <taxon>Rhabditida</taxon>
        <taxon>Rhabditina</taxon>
        <taxon>Rhabditomorpha</taxon>
        <taxon>Rhabditoidea</taxon>
        <taxon>Rhabditidae</taxon>
        <taxon>Peloderinae</taxon>
        <taxon>Caenorhabditis</taxon>
    </lineage>
</organism>
<feature type="domain" description="GRF-type" evidence="8">
    <location>
        <begin position="199"/>
        <end position="243"/>
    </location>
</feature>
<dbReference type="EC" id="5.6.2.1" evidence="6"/>
<feature type="compositionally biased region" description="Gly residues" evidence="7">
    <location>
        <begin position="119"/>
        <end position="133"/>
    </location>
</feature>
<keyword evidence="11" id="KW-1185">Reference proteome</keyword>
<dbReference type="InterPro" id="IPR013497">
    <property type="entry name" value="Topo_IA_cen"/>
</dbReference>
<evidence type="ECO:0000256" key="4">
    <source>
        <dbReference type="ARBA" id="ARBA00023235"/>
    </source>
</evidence>
<dbReference type="GO" id="GO:0003677">
    <property type="term" value="F:DNA binding"/>
    <property type="evidence" value="ECO:0007669"/>
    <property type="project" value="UniProtKB-KW"/>
</dbReference>
<accession>A0A8S1EN15</accession>
<evidence type="ECO:0000313" key="11">
    <source>
        <dbReference type="Proteomes" id="UP000494206"/>
    </source>
</evidence>
<dbReference type="GO" id="GO:0006310">
    <property type="term" value="P:DNA recombination"/>
    <property type="evidence" value="ECO:0007669"/>
    <property type="project" value="TreeGrafter"/>
</dbReference>
<dbReference type="PANTHER" id="PTHR11390">
    <property type="entry name" value="PROKARYOTIC DNA TOPOISOMERASE"/>
    <property type="match status" value="1"/>
</dbReference>
<feature type="domain" description="Topo IA-type catalytic" evidence="9">
    <location>
        <begin position="1"/>
        <end position="91"/>
    </location>
</feature>
<evidence type="ECO:0000259" key="8">
    <source>
        <dbReference type="PROSITE" id="PS51999"/>
    </source>
</evidence>
<dbReference type="InterPro" id="IPR023405">
    <property type="entry name" value="Topo_IA_core_domain"/>
</dbReference>
<protein>
    <recommendedName>
        <fullName evidence="6">DNA topoisomerase</fullName>
        <ecNumber evidence="6">5.6.2.1</ecNumber>
    </recommendedName>
</protein>
<dbReference type="Pfam" id="PF06839">
    <property type="entry name" value="Zn_ribbon_GRF"/>
    <property type="match status" value="1"/>
</dbReference>
<sequence>MDKYGIGTDATHAEHIEKIKTREYIGVKSDGKVVPSLLGLSLVDGYDDMGFAMSKPDLRANLEIGLKDICEGRRSKQDVLREQIGKYKAIFIEAEKNIDFLSQSLQRYLANRDNVAGGPPRGGLGGPRGGGRGGGRKSNPRPTPPTSATSSGGEMVTLSEEFGDIMGNRGTRRSRGGTTRKSAARRSTDAPPAEEQIMCNCVPPSAAVVKTVLKEGPNKGKKFWSCSLPFTSADKCNFFKWVS</sequence>
<keyword evidence="6" id="KW-0799">Topoisomerase</keyword>
<proteinExistence type="inferred from homology"/>
<dbReference type="Gene3D" id="1.10.460.10">
    <property type="entry name" value="Topoisomerase I, domain 2"/>
    <property type="match status" value="1"/>
</dbReference>
<evidence type="ECO:0000259" key="9">
    <source>
        <dbReference type="PROSITE" id="PS52039"/>
    </source>
</evidence>
<dbReference type="PANTHER" id="PTHR11390:SF21">
    <property type="entry name" value="DNA TOPOISOMERASE 3-ALPHA"/>
    <property type="match status" value="1"/>
</dbReference>
<dbReference type="InterPro" id="IPR013824">
    <property type="entry name" value="Topo_IA_cen_sub1"/>
</dbReference>
<dbReference type="InterPro" id="IPR010666">
    <property type="entry name" value="Znf_GRF"/>
</dbReference>
<keyword evidence="1" id="KW-0479">Metal-binding</keyword>
<keyword evidence="6" id="KW-0238">DNA-binding</keyword>
<dbReference type="GO" id="GO:0005634">
    <property type="term" value="C:nucleus"/>
    <property type="evidence" value="ECO:0007669"/>
    <property type="project" value="TreeGrafter"/>
</dbReference>
<dbReference type="PROSITE" id="PS52039">
    <property type="entry name" value="TOPO_IA_2"/>
    <property type="match status" value="1"/>
</dbReference>
<feature type="region of interest" description="Disordered" evidence="7">
    <location>
        <begin position="112"/>
        <end position="193"/>
    </location>
</feature>
<keyword evidence="2 5" id="KW-0863">Zinc-finger</keyword>
<dbReference type="EMBL" id="CADEPM010000003">
    <property type="protein sequence ID" value="CAB3403557.1"/>
    <property type="molecule type" value="Genomic_DNA"/>
</dbReference>
<comment type="similarity">
    <text evidence="6">Belongs to the type IA topoisomerase family.</text>
</comment>
<dbReference type="InterPro" id="IPR000380">
    <property type="entry name" value="Topo_IA"/>
</dbReference>
<comment type="function">
    <text evidence="6">Introduces a single-strand break via transesterification at a target site in duplex DNA. Releases the supercoiling and torsional tension of DNA introduced during the DNA replication and transcription by transiently cleaving and rejoining one strand of the DNA duplex. The scissile phosphodiester is attacked by the catalytic tyrosine of the enzyme, resulting in the formation of a DNA-(5'-phosphotyrosyl)-enzyme intermediate and the expulsion of a 3'-OH DNA strand.</text>
</comment>
<evidence type="ECO:0000256" key="6">
    <source>
        <dbReference type="RuleBase" id="RU362092"/>
    </source>
</evidence>
<evidence type="ECO:0000256" key="5">
    <source>
        <dbReference type="PROSITE-ProRule" id="PRU01343"/>
    </source>
</evidence>
<dbReference type="SUPFAM" id="SSF56712">
    <property type="entry name" value="Prokaryotic type I DNA topoisomerase"/>
    <property type="match status" value="1"/>
</dbReference>
<evidence type="ECO:0000256" key="7">
    <source>
        <dbReference type="SAM" id="MobiDB-lite"/>
    </source>
</evidence>
<name>A0A8S1EN15_9PELO</name>
<keyword evidence="3" id="KW-0862">Zinc</keyword>